<dbReference type="InterPro" id="IPR048552">
    <property type="entry name" value="DACND"/>
</dbReference>
<dbReference type="Pfam" id="PF21749">
    <property type="entry name" value="DACND"/>
    <property type="match status" value="1"/>
</dbReference>
<dbReference type="EMBL" id="AP021876">
    <property type="protein sequence ID" value="BBO86339.1"/>
    <property type="molecule type" value="Genomic_DNA"/>
</dbReference>
<dbReference type="KEGG" id="dov:DSCO28_69050"/>
<reference evidence="2 3" key="1">
    <citation type="submission" date="2019-11" db="EMBL/GenBank/DDBJ databases">
        <title>Comparative genomics of hydrocarbon-degrading Desulfosarcina strains.</title>
        <authorList>
            <person name="Watanabe M."/>
            <person name="Kojima H."/>
            <person name="Fukui M."/>
        </authorList>
    </citation>
    <scope>NUCLEOTIDE SEQUENCE [LARGE SCALE GENOMIC DNA]</scope>
    <source>
        <strain evidence="2 3">28bB2T</strain>
    </source>
</reference>
<dbReference type="RefSeq" id="WP_155325658.1">
    <property type="nucleotide sequence ID" value="NZ_AP021876.1"/>
</dbReference>
<protein>
    <submittedName>
        <fullName evidence="2">DNA-binding protein</fullName>
    </submittedName>
</protein>
<dbReference type="Pfam" id="PF21750">
    <property type="entry name" value="DACNH"/>
    <property type="match status" value="1"/>
</dbReference>
<evidence type="ECO:0000259" key="1">
    <source>
        <dbReference type="PROSITE" id="PS51794"/>
    </source>
</evidence>
<dbReference type="SUPFAM" id="SSF143597">
    <property type="entry name" value="YojJ-like"/>
    <property type="match status" value="1"/>
</dbReference>
<proteinExistence type="predicted"/>
<dbReference type="Gene3D" id="3.40.1700.10">
    <property type="entry name" value="DNA integrity scanning protein, DisA, N-terminal domain"/>
    <property type="match status" value="1"/>
</dbReference>
<dbReference type="InterPro" id="IPR048555">
    <property type="entry name" value="DACNH"/>
</dbReference>
<dbReference type="AlphaFoldDB" id="A0A5K8A1A2"/>
<evidence type="ECO:0000313" key="2">
    <source>
        <dbReference type="EMBL" id="BBO86339.1"/>
    </source>
</evidence>
<organism evidence="2 3">
    <name type="scientific">Desulfosarcina ovata subsp. sediminis</name>
    <dbReference type="NCBI Taxonomy" id="885957"/>
    <lineage>
        <taxon>Bacteria</taxon>
        <taxon>Pseudomonadati</taxon>
        <taxon>Thermodesulfobacteriota</taxon>
        <taxon>Desulfobacteria</taxon>
        <taxon>Desulfobacterales</taxon>
        <taxon>Desulfosarcinaceae</taxon>
        <taxon>Desulfosarcina</taxon>
    </lineage>
</organism>
<gene>
    <name evidence="2" type="ORF">DSCO28_69050</name>
</gene>
<sequence length="480" mass="53500">MTLNTFIRHCLGDTLDGLRDGLSHFSGPSRAAILFAMAPDAPAYVFDPQHLLSGHEPRLRELFLENREWRNRPPMRPGSLKFSHIMPEKNLQLTGLISYGGRSGAVYYQMWFTEHHPDMCSLGPTERWLEHAAWRFSHDMASESTLYTGISGGFLREYAAHAVRDDVVDRMNMILGWDTRLRIYPILDAVLELSRTREEGAWPRGELVFVEPHAIAQIPFLVHFSPSEQPALENIKHVRKLLAAVEQAGLKLISDGQSVAGIATENLPSFTITADFKGGHGFLRVVDDTVCSFADGTYQSTTRRANLVHLEEAFLESELNAEIGNTLFKIVAALVHQAVDQKHGATIVLDLNPTPIFISGQSFERPRDLRDPAILNLAKSLFRVDGALHIGADMHLHGFACLLDGRSFPGENRARGARYNSALRFTAEHDNVIVVVVSSDRPVSVIQAGIEVSAACQWKPVSHLILTPIPLEEWVRRNGD</sequence>
<dbReference type="InterPro" id="IPR003390">
    <property type="entry name" value="DNA_integrity_scan_DisA_N"/>
</dbReference>
<feature type="domain" description="DAC" evidence="1">
    <location>
        <begin position="312"/>
        <end position="460"/>
    </location>
</feature>
<accession>A0A5K8A1A2</accession>
<dbReference type="Proteomes" id="UP000425960">
    <property type="component" value="Chromosome"/>
</dbReference>
<dbReference type="Pfam" id="PF02457">
    <property type="entry name" value="DAC"/>
    <property type="match status" value="1"/>
</dbReference>
<dbReference type="InterPro" id="IPR036888">
    <property type="entry name" value="DNA_integrity_DisA_N_sf"/>
</dbReference>
<evidence type="ECO:0000313" key="3">
    <source>
        <dbReference type="Proteomes" id="UP000425960"/>
    </source>
</evidence>
<dbReference type="PROSITE" id="PS51794">
    <property type="entry name" value="DAC"/>
    <property type="match status" value="1"/>
</dbReference>
<keyword evidence="2" id="KW-0238">DNA-binding</keyword>
<dbReference type="GO" id="GO:0003677">
    <property type="term" value="F:DNA binding"/>
    <property type="evidence" value="ECO:0007669"/>
    <property type="project" value="UniProtKB-KW"/>
</dbReference>
<name>A0A5K8A1A2_9BACT</name>